<dbReference type="EMBL" id="JBJKFK010001494">
    <property type="protein sequence ID" value="KAL3312949.1"/>
    <property type="molecule type" value="Genomic_DNA"/>
</dbReference>
<dbReference type="SUPFAM" id="SSF81901">
    <property type="entry name" value="HCP-like"/>
    <property type="match status" value="2"/>
</dbReference>
<dbReference type="InterPro" id="IPR006597">
    <property type="entry name" value="Sel1-like"/>
</dbReference>
<protein>
    <submittedName>
        <fullName evidence="2">Protein sel-1 1</fullName>
    </submittedName>
</protein>
<dbReference type="PANTHER" id="PTHR11102:SF147">
    <property type="entry name" value="SEL1L ADAPTOR SUBUNIT OF ERAD E3 UBIQUITIN LIGASE"/>
    <property type="match status" value="1"/>
</dbReference>
<sequence>MLLNRAFNLLLEAAEGGHMGAREAVSTAILLNDGAATSIKAAFVEFSLLAEEGSARGQWGLSFMHSTGLHPETKTAAKDKSFIYLKFAALSQDLLAQMSLGYRYWAGVEVEENCENALVFYHRVASHVAELVNQRTVSGYGSLSTGPGVHRVRLSDEADSSPSHLMVDQELLDYFHLMAEQKNSSAQIGLGQLYYQGRHGVEQNHDKAFEYFEKAAKQAKADPGNVAMAQAYLGEMLMAGTETRKPDPEKALEYLNLAIKTKNPIALTVLGLAHLHGRGNLNKDPIKALQFFVQAADQGYADAQLQLGIMFLGNLGSQTDFRLALKYLTLASQQGNLLALFHLGMMHAKGMGVLRSCPTAAEFFKNVAERGRWSLLFNSAYEAFQVSKNQL</sequence>
<comment type="caution">
    <text evidence="2">The sequence shown here is derived from an EMBL/GenBank/DDBJ whole genome shotgun (WGS) entry which is preliminary data.</text>
</comment>
<dbReference type="InterPro" id="IPR050767">
    <property type="entry name" value="Sel1_AlgK"/>
</dbReference>
<dbReference type="InterPro" id="IPR011990">
    <property type="entry name" value="TPR-like_helical_dom_sf"/>
</dbReference>
<name>A0ABD2Q016_9PLAT</name>
<evidence type="ECO:0000256" key="1">
    <source>
        <dbReference type="ARBA" id="ARBA00038101"/>
    </source>
</evidence>
<evidence type="ECO:0000313" key="2">
    <source>
        <dbReference type="EMBL" id="KAL3312949.1"/>
    </source>
</evidence>
<accession>A0ABD2Q016</accession>
<proteinExistence type="inferred from homology"/>
<dbReference type="Gene3D" id="1.25.40.10">
    <property type="entry name" value="Tetratricopeptide repeat domain"/>
    <property type="match status" value="2"/>
</dbReference>
<dbReference type="SMART" id="SM00671">
    <property type="entry name" value="SEL1"/>
    <property type="match status" value="7"/>
</dbReference>
<dbReference type="AlphaFoldDB" id="A0ABD2Q016"/>
<keyword evidence="3" id="KW-1185">Reference proteome</keyword>
<dbReference type="Pfam" id="PF08238">
    <property type="entry name" value="Sel1"/>
    <property type="match status" value="8"/>
</dbReference>
<dbReference type="Proteomes" id="UP001626550">
    <property type="component" value="Unassembled WGS sequence"/>
</dbReference>
<gene>
    <name evidence="2" type="primary">SEL1L_1</name>
    <name evidence="2" type="ORF">Ciccas_008455</name>
</gene>
<reference evidence="2 3" key="1">
    <citation type="submission" date="2024-11" db="EMBL/GenBank/DDBJ databases">
        <title>Adaptive evolution of stress response genes in parasites aligns with host niche diversity.</title>
        <authorList>
            <person name="Hahn C."/>
            <person name="Resl P."/>
        </authorList>
    </citation>
    <scope>NUCLEOTIDE SEQUENCE [LARGE SCALE GENOMIC DNA]</scope>
    <source>
        <strain evidence="2">EGGRZ-B1_66</strain>
        <tissue evidence="2">Body</tissue>
    </source>
</reference>
<dbReference type="PANTHER" id="PTHR11102">
    <property type="entry name" value="SEL-1-LIKE PROTEIN"/>
    <property type="match status" value="1"/>
</dbReference>
<evidence type="ECO:0000313" key="3">
    <source>
        <dbReference type="Proteomes" id="UP001626550"/>
    </source>
</evidence>
<organism evidence="2 3">
    <name type="scientific">Cichlidogyrus casuarinus</name>
    <dbReference type="NCBI Taxonomy" id="1844966"/>
    <lineage>
        <taxon>Eukaryota</taxon>
        <taxon>Metazoa</taxon>
        <taxon>Spiralia</taxon>
        <taxon>Lophotrochozoa</taxon>
        <taxon>Platyhelminthes</taxon>
        <taxon>Monogenea</taxon>
        <taxon>Monopisthocotylea</taxon>
        <taxon>Dactylogyridea</taxon>
        <taxon>Ancyrocephalidae</taxon>
        <taxon>Cichlidogyrus</taxon>
    </lineage>
</organism>
<comment type="similarity">
    <text evidence="1">Belongs to the sel-1 family.</text>
</comment>